<feature type="binding site" evidence="3 4">
    <location>
        <position position="409"/>
    </location>
    <ligand>
        <name>Zn(2+)</name>
        <dbReference type="ChEBI" id="CHEBI:29105"/>
    </ligand>
</feature>
<keyword evidence="3" id="KW-0496">Mitochondrion</keyword>
<dbReference type="EC" id="2.3.1.-" evidence="3"/>
<keyword evidence="2 3" id="KW-0862">Zinc</keyword>
<protein>
    <recommendedName>
        <fullName evidence="3">NAD-dependent protein deacylase</fullName>
        <ecNumber evidence="3">2.3.1.-</ecNumber>
    </recommendedName>
    <alternativeName>
        <fullName evidence="3">Regulatory protein SIR2 homolog</fullName>
    </alternativeName>
</protein>
<evidence type="ECO:0000313" key="8">
    <source>
        <dbReference type="Proteomes" id="UP000688947"/>
    </source>
</evidence>
<dbReference type="Proteomes" id="UP000688947">
    <property type="component" value="Unassembled WGS sequence"/>
</dbReference>
<evidence type="ECO:0000256" key="1">
    <source>
        <dbReference type="ARBA" id="ARBA00022723"/>
    </source>
</evidence>
<dbReference type="InterPro" id="IPR026587">
    <property type="entry name" value="Sirtuin_class_II"/>
</dbReference>
<dbReference type="PROSITE" id="PS50305">
    <property type="entry name" value="SIRTUIN"/>
    <property type="match status" value="1"/>
</dbReference>
<evidence type="ECO:0000313" key="7">
    <source>
        <dbReference type="EMBL" id="KAG6950562.1"/>
    </source>
</evidence>
<feature type="binding site" evidence="3">
    <location>
        <begin position="475"/>
        <end position="477"/>
    </location>
    <ligand>
        <name>NAD(+)</name>
        <dbReference type="ChEBI" id="CHEBI:57540"/>
    </ligand>
</feature>
<comment type="caution">
    <text evidence="3">Lacks conserved residue(s) required for the propagation of feature annotation.</text>
</comment>
<feature type="binding site" evidence="3 4">
    <location>
        <position position="412"/>
    </location>
    <ligand>
        <name>Zn(2+)</name>
        <dbReference type="ChEBI" id="CHEBI:29105"/>
    </ligand>
</feature>
<dbReference type="InterPro" id="IPR026590">
    <property type="entry name" value="Ssirtuin_cat_dom"/>
</dbReference>
<evidence type="ECO:0000256" key="2">
    <source>
        <dbReference type="ARBA" id="ARBA00022833"/>
    </source>
</evidence>
<comment type="similarity">
    <text evidence="3">Belongs to the sirtuin family. Class II subfamily.</text>
</comment>
<feature type="compositionally biased region" description="Low complexity" evidence="5">
    <location>
        <begin position="10"/>
        <end position="22"/>
    </location>
</feature>
<dbReference type="InterPro" id="IPR013865">
    <property type="entry name" value="FAM32A"/>
</dbReference>
<dbReference type="VEuPathDB" id="FungiDB:PC110_g19389"/>
<dbReference type="Pfam" id="PF08555">
    <property type="entry name" value="FAM32A"/>
    <property type="match status" value="1"/>
</dbReference>
<evidence type="ECO:0000256" key="5">
    <source>
        <dbReference type="SAM" id="MobiDB-lite"/>
    </source>
</evidence>
<feature type="binding site" evidence="3 4">
    <location>
        <position position="348"/>
    </location>
    <ligand>
        <name>Zn(2+)</name>
        <dbReference type="ChEBI" id="CHEBI:29105"/>
    </ligand>
</feature>
<dbReference type="PANTHER" id="PTHR11085:SF10">
    <property type="entry name" value="NAD-DEPENDENT PROTEIN DEACYLASE SIRTUIN-5, MITOCHONDRIAL-RELATED"/>
    <property type="match status" value="1"/>
</dbReference>
<dbReference type="GO" id="GO:0008270">
    <property type="term" value="F:zinc ion binding"/>
    <property type="evidence" value="ECO:0007669"/>
    <property type="project" value="UniProtKB-UniRule"/>
</dbReference>
<dbReference type="EMBL" id="JAENGZ010001114">
    <property type="protein sequence ID" value="KAG6950562.1"/>
    <property type="molecule type" value="Genomic_DNA"/>
</dbReference>
<dbReference type="AlphaFoldDB" id="A0A8T1TX90"/>
<feature type="domain" description="Deacetylase sirtuin-type" evidence="6">
    <location>
        <begin position="209"/>
        <end position="504"/>
    </location>
</feature>
<dbReference type="InterPro" id="IPR003000">
    <property type="entry name" value="Sirtuin"/>
</dbReference>
<comment type="function">
    <text evidence="3">NAD-dependent protein deacylase. Catalyzes the NAD-dependent hydrolysis of acyl groups from lysine residues.</text>
</comment>
<sequence>MSSAYSKTVGGKLQLKGGLSLKPPKKHKHKKKSKDSSKKRERDAATLDSASEPFELVKVRGSGRLLSSGTTLMGQVGSKFLQELHVGDAIVIQHPTSLVEETRIVRMVLSDVSASVSSAFSSDLVSSTPFYYIKAPPEDGAQKEEEQEKQQKKRKMDEKTAFGTYAGGTEKGGQYTYRVKKSGAYGGYAIIKESNISVLTEMQSQAVKKAVSNSSAHDATRLRKFLEAGRGKTMVLTGAGISTDSGIPDYRGPNGVYNRNKDFRPIQFQEFIGAHTYRQRYWARSFLGWPKILNTQPNGSHHALSELQQAGAVSSILTQNVDRLHTKSGSHSVIEMHGSLHEVECQGCGQVTSRQSYQETLAELNPKVVKWSTEHPDKETGDVASSDKVNPDGDVDISWNYDDFVYPACSNCGGIMKPRVVFFGENMPAATRTNALERVSDANALLVVGSSLKVFSAMRLINHAHARKIPIAIVNLGPTRADELCSLRIDKPCTSVLTEVADLY</sequence>
<keyword evidence="1 3" id="KW-0479">Metal-binding</keyword>
<comment type="catalytic activity">
    <reaction evidence="3">
        <text>N(6)-acetyl-L-lysyl-[protein] + NAD(+) + H2O = 2''-O-acetyl-ADP-D-ribose + nicotinamide + L-lysyl-[protein]</text>
        <dbReference type="Rhea" id="RHEA:43636"/>
        <dbReference type="Rhea" id="RHEA-COMP:9752"/>
        <dbReference type="Rhea" id="RHEA-COMP:10731"/>
        <dbReference type="ChEBI" id="CHEBI:15377"/>
        <dbReference type="ChEBI" id="CHEBI:17154"/>
        <dbReference type="ChEBI" id="CHEBI:29969"/>
        <dbReference type="ChEBI" id="CHEBI:57540"/>
        <dbReference type="ChEBI" id="CHEBI:61930"/>
        <dbReference type="ChEBI" id="CHEBI:83767"/>
        <dbReference type="EC" id="2.3.1.286"/>
    </reaction>
</comment>
<evidence type="ECO:0000256" key="3">
    <source>
        <dbReference type="HAMAP-Rule" id="MF_03161"/>
    </source>
</evidence>
<feature type="region of interest" description="Disordered" evidence="5">
    <location>
        <begin position="135"/>
        <end position="165"/>
    </location>
</feature>
<feature type="compositionally biased region" description="Basic and acidic residues" evidence="5">
    <location>
        <begin position="136"/>
        <end position="160"/>
    </location>
</feature>
<feature type="binding site" evidence="3">
    <location>
        <position position="493"/>
    </location>
    <ligand>
        <name>NAD(+)</name>
        <dbReference type="ChEBI" id="CHEBI:57540"/>
    </ligand>
</feature>
<evidence type="ECO:0000259" key="6">
    <source>
        <dbReference type="PROSITE" id="PS50305"/>
    </source>
</evidence>
<comment type="subcellular location">
    <subcellularLocation>
        <location evidence="3">Mitochondrion matrix</location>
    </subcellularLocation>
</comment>
<feature type="compositionally biased region" description="Basic residues" evidence="5">
    <location>
        <begin position="23"/>
        <end position="33"/>
    </location>
</feature>
<dbReference type="OrthoDB" id="424302at2759"/>
<reference evidence="7" key="1">
    <citation type="submission" date="2021-01" db="EMBL/GenBank/DDBJ databases">
        <title>Phytophthora aleatoria, a newly-described species from Pinus radiata is distinct from Phytophthora cactorum isolates based on comparative genomics.</title>
        <authorList>
            <person name="Mcdougal R."/>
            <person name="Panda P."/>
            <person name="Williams N."/>
            <person name="Studholme D.J."/>
        </authorList>
    </citation>
    <scope>NUCLEOTIDE SEQUENCE</scope>
    <source>
        <strain evidence="7">NZFS 3830</strain>
    </source>
</reference>
<dbReference type="GO" id="GO:0017136">
    <property type="term" value="F:histone deacetylase activity, NAD-dependent"/>
    <property type="evidence" value="ECO:0007669"/>
    <property type="project" value="TreeGrafter"/>
</dbReference>
<feature type="active site" description="Proton acceptor" evidence="3 4">
    <location>
        <position position="337"/>
    </location>
</feature>
<feature type="binding site" evidence="3">
    <location>
        <begin position="449"/>
        <end position="451"/>
    </location>
    <ligand>
        <name>NAD(+)</name>
        <dbReference type="ChEBI" id="CHEBI:57540"/>
    </ligand>
</feature>
<proteinExistence type="inferred from homology"/>
<keyword evidence="3" id="KW-0520">NAD</keyword>
<comment type="cofactor">
    <cofactor evidence="3">
        <name>Zn(2+)</name>
        <dbReference type="ChEBI" id="CHEBI:29105"/>
    </cofactor>
    <text evidence="3">Binds 1 zinc ion per subunit.</text>
</comment>
<dbReference type="InterPro" id="IPR050134">
    <property type="entry name" value="NAD-dep_sirtuin_deacylases"/>
</dbReference>
<dbReference type="VEuPathDB" id="FungiDB:PC110_g19388"/>
<feature type="binding site" evidence="3 4">
    <location>
        <position position="345"/>
    </location>
    <ligand>
        <name>Zn(2+)</name>
        <dbReference type="ChEBI" id="CHEBI:29105"/>
    </ligand>
</feature>
<accession>A0A8T1TX90</accession>
<organism evidence="7 8">
    <name type="scientific">Phytophthora cactorum</name>
    <dbReference type="NCBI Taxonomy" id="29920"/>
    <lineage>
        <taxon>Eukaryota</taxon>
        <taxon>Sar</taxon>
        <taxon>Stramenopiles</taxon>
        <taxon>Oomycota</taxon>
        <taxon>Peronosporomycetes</taxon>
        <taxon>Peronosporales</taxon>
        <taxon>Peronosporaceae</taxon>
        <taxon>Phytophthora</taxon>
    </lineage>
</organism>
<dbReference type="HAMAP" id="MF_01967">
    <property type="entry name" value="Sirtuin_ClassII"/>
    <property type="match status" value="1"/>
</dbReference>
<dbReference type="Pfam" id="PF02146">
    <property type="entry name" value="SIR2"/>
    <property type="match status" value="1"/>
</dbReference>
<feature type="binding site" evidence="3">
    <location>
        <begin position="319"/>
        <end position="322"/>
    </location>
    <ligand>
        <name>NAD(+)</name>
        <dbReference type="ChEBI" id="CHEBI:57540"/>
    </ligand>
</feature>
<keyword evidence="3" id="KW-0808">Transferase</keyword>
<dbReference type="PANTHER" id="PTHR11085">
    <property type="entry name" value="NAD-DEPENDENT PROTEIN DEACYLASE SIRTUIN-5, MITOCHONDRIAL-RELATED"/>
    <property type="match status" value="1"/>
</dbReference>
<dbReference type="GO" id="GO:0070403">
    <property type="term" value="F:NAD+ binding"/>
    <property type="evidence" value="ECO:0007669"/>
    <property type="project" value="UniProtKB-UniRule"/>
</dbReference>
<name>A0A8T1TX90_9STRA</name>
<evidence type="ECO:0000256" key="4">
    <source>
        <dbReference type="PROSITE-ProRule" id="PRU00236"/>
    </source>
</evidence>
<gene>
    <name evidence="7" type="ORF">JG687_00014173</name>
</gene>
<feature type="region of interest" description="Disordered" evidence="5">
    <location>
        <begin position="1"/>
        <end position="47"/>
    </location>
</feature>
<dbReference type="NCBIfam" id="NF003738">
    <property type="entry name" value="PRK05333.1"/>
    <property type="match status" value="1"/>
</dbReference>
<comment type="caution">
    <text evidence="7">The sequence shown here is derived from an EMBL/GenBank/DDBJ whole genome shotgun (WGS) entry which is preliminary data.</text>
</comment>
<dbReference type="GO" id="GO:0005759">
    <property type="term" value="C:mitochondrial matrix"/>
    <property type="evidence" value="ECO:0007669"/>
    <property type="project" value="UniProtKB-SubCell"/>
</dbReference>
<feature type="compositionally biased region" description="Basic and acidic residues" evidence="5">
    <location>
        <begin position="34"/>
        <end position="45"/>
    </location>
</feature>